<keyword evidence="1" id="KW-0808">Transferase</keyword>
<sequence>MNSHMEKPYVVGIDIGGTNSVFGVVDARGKIIAQNALKTQAYVKVENYINELSQKLLSLINSNGGGVDKIKGIGVGAPNGNYYSGTIEFAPNLPWKGVIPLAAMIEQKLGIPTALTNDANAAAVGEMTYGVARGMKDFIMITLGTGVGSGIVVNGQMVYGHDGFAGELGHVIVRHEKGRVCGCGRKGCLEAYCSATGVARTAREILSLRSDNSLLRKIPADQITSKDVYDAAVQKDAIAQEVFNYTGTVLGEALADFIAFSSPEAIVLFGGLAKSGDYIIKPIQKAIDDNVLPIYKGKTKLLVSELKDSDAAVLGASALAWELKD</sequence>
<accession>A0A5J4Q8S4</accession>
<dbReference type="InterPro" id="IPR049874">
    <property type="entry name" value="ROK_cs"/>
</dbReference>
<dbReference type="EC" id="2.7.1.2" evidence="1"/>
<reference evidence="1" key="1">
    <citation type="submission" date="2019-03" db="EMBL/GenBank/DDBJ databases">
        <title>Single cell metagenomics reveals metabolic interactions within the superorganism composed of flagellate Streblomastix strix and complex community of Bacteroidetes bacteria on its surface.</title>
        <authorList>
            <person name="Treitli S.C."/>
            <person name="Kolisko M."/>
            <person name="Husnik F."/>
            <person name="Keeling P."/>
            <person name="Hampl V."/>
        </authorList>
    </citation>
    <scope>NUCLEOTIDE SEQUENCE</scope>
    <source>
        <strain evidence="1">STM</strain>
    </source>
</reference>
<dbReference type="AlphaFoldDB" id="A0A5J4Q8S4"/>
<organism evidence="1">
    <name type="scientific">termite gut metagenome</name>
    <dbReference type="NCBI Taxonomy" id="433724"/>
    <lineage>
        <taxon>unclassified sequences</taxon>
        <taxon>metagenomes</taxon>
        <taxon>organismal metagenomes</taxon>
    </lineage>
</organism>
<dbReference type="PANTHER" id="PTHR18964">
    <property type="entry name" value="ROK (REPRESSOR, ORF, KINASE) FAMILY"/>
    <property type="match status" value="1"/>
</dbReference>
<gene>
    <name evidence="1" type="ORF">EZS27_031552</name>
</gene>
<comment type="caution">
    <text evidence="1">The sequence shown here is derived from an EMBL/GenBank/DDBJ whole genome shotgun (WGS) entry which is preliminary data.</text>
</comment>
<dbReference type="Gene3D" id="3.30.420.40">
    <property type="match status" value="2"/>
</dbReference>
<dbReference type="PROSITE" id="PS01125">
    <property type="entry name" value="ROK"/>
    <property type="match status" value="1"/>
</dbReference>
<evidence type="ECO:0000313" key="1">
    <source>
        <dbReference type="EMBL" id="KAA6318436.1"/>
    </source>
</evidence>
<protein>
    <submittedName>
        <fullName evidence="1">Glucokinase</fullName>
        <ecNumber evidence="1">2.7.1.2</ecNumber>
    </submittedName>
</protein>
<dbReference type="SUPFAM" id="SSF53067">
    <property type="entry name" value="Actin-like ATPase domain"/>
    <property type="match status" value="1"/>
</dbReference>
<dbReference type="EMBL" id="SNRY01004187">
    <property type="protein sequence ID" value="KAA6318436.1"/>
    <property type="molecule type" value="Genomic_DNA"/>
</dbReference>
<dbReference type="InterPro" id="IPR000600">
    <property type="entry name" value="ROK"/>
</dbReference>
<keyword evidence="1" id="KW-0418">Kinase</keyword>
<name>A0A5J4Q8S4_9ZZZZ</name>
<proteinExistence type="predicted"/>
<dbReference type="GO" id="GO:0004340">
    <property type="term" value="F:glucokinase activity"/>
    <property type="evidence" value="ECO:0007669"/>
    <property type="project" value="UniProtKB-EC"/>
</dbReference>
<dbReference type="PANTHER" id="PTHR18964:SF149">
    <property type="entry name" value="BIFUNCTIONAL UDP-N-ACETYLGLUCOSAMINE 2-EPIMERASE_N-ACETYLMANNOSAMINE KINASE"/>
    <property type="match status" value="1"/>
</dbReference>
<dbReference type="InterPro" id="IPR043129">
    <property type="entry name" value="ATPase_NBD"/>
</dbReference>
<dbReference type="Pfam" id="PF00480">
    <property type="entry name" value="ROK"/>
    <property type="match status" value="1"/>
</dbReference>